<dbReference type="GO" id="GO:0022857">
    <property type="term" value="F:transmembrane transporter activity"/>
    <property type="evidence" value="ECO:0007669"/>
    <property type="project" value="InterPro"/>
</dbReference>
<protein>
    <recommendedName>
        <fullName evidence="8">Major facilitator superfamily (MFS) profile domain-containing protein</fullName>
    </recommendedName>
</protein>
<keyword evidence="10" id="KW-1185">Reference proteome</keyword>
<dbReference type="RefSeq" id="WP_094244165.1">
    <property type="nucleotide sequence ID" value="NZ_BDEC01000012.1"/>
</dbReference>
<dbReference type="InterPro" id="IPR011701">
    <property type="entry name" value="MFS"/>
</dbReference>
<feature type="domain" description="Major facilitator superfamily (MFS) profile" evidence="8">
    <location>
        <begin position="1"/>
        <end position="377"/>
    </location>
</feature>
<evidence type="ECO:0000256" key="6">
    <source>
        <dbReference type="ARBA" id="ARBA00023136"/>
    </source>
</evidence>
<evidence type="ECO:0000256" key="5">
    <source>
        <dbReference type="ARBA" id="ARBA00022989"/>
    </source>
</evidence>
<feature type="transmembrane region" description="Helical" evidence="7">
    <location>
        <begin position="194"/>
        <end position="216"/>
    </location>
</feature>
<evidence type="ECO:0000259" key="8">
    <source>
        <dbReference type="PROSITE" id="PS50850"/>
    </source>
</evidence>
<keyword evidence="5 7" id="KW-1133">Transmembrane helix</keyword>
<dbReference type="SUPFAM" id="SSF103473">
    <property type="entry name" value="MFS general substrate transporter"/>
    <property type="match status" value="1"/>
</dbReference>
<name>A0A2H6CRD2_TETHA</name>
<feature type="transmembrane region" description="Helical" evidence="7">
    <location>
        <begin position="286"/>
        <end position="311"/>
    </location>
</feature>
<reference evidence="9 10" key="1">
    <citation type="submission" date="2016-05" db="EMBL/GenBank/DDBJ databases">
        <title>Whole genome sequencing of Tetragenococcus halophilus subsp. halophilus NISL 7118.</title>
        <authorList>
            <person name="Shiwa Y."/>
            <person name="Nishimura I."/>
            <person name="Yoshikawa H."/>
            <person name="Koyama Y."/>
            <person name="Oguma T."/>
        </authorList>
    </citation>
    <scope>NUCLEOTIDE SEQUENCE [LARGE SCALE GENOMIC DNA]</scope>
    <source>
        <strain evidence="9 10">NISL 7118</strain>
    </source>
</reference>
<evidence type="ECO:0000256" key="2">
    <source>
        <dbReference type="ARBA" id="ARBA00022448"/>
    </source>
</evidence>
<dbReference type="Proteomes" id="UP000236214">
    <property type="component" value="Unassembled WGS sequence"/>
</dbReference>
<keyword evidence="2" id="KW-0813">Transport</keyword>
<feature type="transmembrane region" description="Helical" evidence="7">
    <location>
        <begin position="262"/>
        <end position="280"/>
    </location>
</feature>
<dbReference type="CDD" id="cd06173">
    <property type="entry name" value="MFS_MefA_like"/>
    <property type="match status" value="1"/>
</dbReference>
<dbReference type="Gene3D" id="1.20.1250.20">
    <property type="entry name" value="MFS general substrate transporter like domains"/>
    <property type="match status" value="1"/>
</dbReference>
<evidence type="ECO:0000256" key="3">
    <source>
        <dbReference type="ARBA" id="ARBA00022475"/>
    </source>
</evidence>
<dbReference type="GO" id="GO:0005886">
    <property type="term" value="C:plasma membrane"/>
    <property type="evidence" value="ECO:0007669"/>
    <property type="project" value="UniProtKB-SubCell"/>
</dbReference>
<dbReference type="EMBL" id="BDEC01000012">
    <property type="protein sequence ID" value="GBD67557.1"/>
    <property type="molecule type" value="Genomic_DNA"/>
</dbReference>
<feature type="transmembrane region" description="Helical" evidence="7">
    <location>
        <begin position="51"/>
        <end position="72"/>
    </location>
</feature>
<evidence type="ECO:0000256" key="7">
    <source>
        <dbReference type="SAM" id="Phobius"/>
    </source>
</evidence>
<feature type="transmembrane region" description="Helical" evidence="7">
    <location>
        <begin position="323"/>
        <end position="342"/>
    </location>
</feature>
<keyword evidence="6 7" id="KW-0472">Membrane</keyword>
<dbReference type="AlphaFoldDB" id="A0A2H6CRD2"/>
<feature type="transmembrane region" description="Helical" evidence="7">
    <location>
        <begin position="236"/>
        <end position="255"/>
    </location>
</feature>
<dbReference type="InterPro" id="IPR020846">
    <property type="entry name" value="MFS_dom"/>
</dbReference>
<feature type="transmembrane region" description="Helical" evidence="7">
    <location>
        <begin position="147"/>
        <end position="166"/>
    </location>
</feature>
<accession>A0A2H6CRD2</accession>
<gene>
    <name evidence="9" type="ORF">TEHN7118_0363</name>
</gene>
<feature type="transmembrane region" description="Helical" evidence="7">
    <location>
        <begin position="20"/>
        <end position="39"/>
    </location>
</feature>
<feature type="transmembrane region" description="Helical" evidence="7">
    <location>
        <begin position="354"/>
        <end position="372"/>
    </location>
</feature>
<evidence type="ECO:0000313" key="10">
    <source>
        <dbReference type="Proteomes" id="UP000236214"/>
    </source>
</evidence>
<sequence>MTVQYAIIWYLTEQTGSATILSIATLLGMLPMIILSPFVGPYIDRLNKKGLLIVPDIVAAAFAVTLSLAGVFSGSFPVWLIFISLFVRAVAQTFQMPTVQSIIPAITPSDELTKVNGRLGMVQSANRIIAPAIGVILFAALPLQWLLLIDVLGAVLGVGLLTFVNIPENMVMPHGRLAIADTKRGYYDLVNNKGLWVVVLIGALSSLFIMPAASMYPLITMDYFQGTVGNAGLVQIIYSIGMLVGGTIIGFFGRWSDRMKPFLLSYVVIGITLAISGFLPPNQKGFISFVILSAFTGLAIPFFDTLLMAMIQQSYPSNQLGRVMGFAMTLLNLPGPFGLVFAGPVADNVGVESLFIIAGLGTLLCAFLNWLIKPAKNYDKQLQQNIQNK</sequence>
<proteinExistence type="predicted"/>
<evidence type="ECO:0000313" key="9">
    <source>
        <dbReference type="EMBL" id="GBD67557.1"/>
    </source>
</evidence>
<feature type="transmembrane region" description="Helical" evidence="7">
    <location>
        <begin position="124"/>
        <end position="141"/>
    </location>
</feature>
<evidence type="ECO:0000256" key="1">
    <source>
        <dbReference type="ARBA" id="ARBA00004651"/>
    </source>
</evidence>
<comment type="subcellular location">
    <subcellularLocation>
        <location evidence="1">Cell membrane</location>
        <topology evidence="1">Multi-pass membrane protein</topology>
    </subcellularLocation>
</comment>
<dbReference type="InterPro" id="IPR036259">
    <property type="entry name" value="MFS_trans_sf"/>
</dbReference>
<dbReference type="PANTHER" id="PTHR23513">
    <property type="entry name" value="INTEGRAL MEMBRANE EFFLUX PROTEIN-RELATED"/>
    <property type="match status" value="1"/>
</dbReference>
<keyword evidence="4 7" id="KW-0812">Transmembrane</keyword>
<dbReference type="PROSITE" id="PS50850">
    <property type="entry name" value="MFS"/>
    <property type="match status" value="1"/>
</dbReference>
<evidence type="ECO:0000256" key="4">
    <source>
        <dbReference type="ARBA" id="ARBA00022692"/>
    </source>
</evidence>
<dbReference type="PANTHER" id="PTHR23513:SF6">
    <property type="entry name" value="MAJOR FACILITATOR SUPERFAMILY ASSOCIATED DOMAIN-CONTAINING PROTEIN"/>
    <property type="match status" value="1"/>
</dbReference>
<keyword evidence="3" id="KW-1003">Cell membrane</keyword>
<comment type="caution">
    <text evidence="9">The sequence shown here is derived from an EMBL/GenBank/DDBJ whole genome shotgun (WGS) entry which is preliminary data.</text>
</comment>
<organism evidence="9 10">
    <name type="scientific">Tetragenococcus halophilus subsp. halophilus</name>
    <dbReference type="NCBI Taxonomy" id="1513897"/>
    <lineage>
        <taxon>Bacteria</taxon>
        <taxon>Bacillati</taxon>
        <taxon>Bacillota</taxon>
        <taxon>Bacilli</taxon>
        <taxon>Lactobacillales</taxon>
        <taxon>Enterococcaceae</taxon>
        <taxon>Tetragenococcus</taxon>
    </lineage>
</organism>
<dbReference type="Pfam" id="PF07690">
    <property type="entry name" value="MFS_1"/>
    <property type="match status" value="1"/>
</dbReference>